<evidence type="ECO:0000313" key="1">
    <source>
        <dbReference type="EMBL" id="OBV36543.1"/>
    </source>
</evidence>
<proteinExistence type="predicted"/>
<protein>
    <submittedName>
        <fullName evidence="1">Uncharacterized protein</fullName>
    </submittedName>
</protein>
<dbReference type="RefSeq" id="WP_065310353.1">
    <property type="nucleotide sequence ID" value="NZ_LOCQ01000062.1"/>
</dbReference>
<dbReference type="EMBL" id="LOCQ01000062">
    <property type="protein sequence ID" value="OBV36543.1"/>
    <property type="molecule type" value="Genomic_DNA"/>
</dbReference>
<accession>A0A1A7BWN8</accession>
<reference evidence="1 2" key="1">
    <citation type="submission" date="2016-04" db="EMBL/GenBank/DDBJ databases">
        <title>Draft genome sequence of Janthinobacterium psychrotolerans sp. nov., isolated from freshwater sediments in Denmark.</title>
        <authorList>
            <person name="Gong X."/>
            <person name="Skrivergaard S."/>
            <person name="Korsgaard B.S."/>
            <person name="Schreiber L."/>
            <person name="Marshall I.P."/>
            <person name="Finster K."/>
            <person name="Schramm A."/>
        </authorList>
    </citation>
    <scope>NUCLEOTIDE SEQUENCE [LARGE SCALE GENOMIC DNA]</scope>
    <source>
        <strain evidence="1 2">S3-2</strain>
    </source>
</reference>
<dbReference type="AlphaFoldDB" id="A0A1A7BWN8"/>
<dbReference type="OrthoDB" id="2491264at2"/>
<dbReference type="Proteomes" id="UP000092713">
    <property type="component" value="Unassembled WGS sequence"/>
</dbReference>
<evidence type="ECO:0000313" key="2">
    <source>
        <dbReference type="Proteomes" id="UP000092713"/>
    </source>
</evidence>
<organism evidence="1 2">
    <name type="scientific">Janthinobacterium psychrotolerans</name>
    <dbReference type="NCBI Taxonomy" id="1747903"/>
    <lineage>
        <taxon>Bacteria</taxon>
        <taxon>Pseudomonadati</taxon>
        <taxon>Pseudomonadota</taxon>
        <taxon>Betaproteobacteria</taxon>
        <taxon>Burkholderiales</taxon>
        <taxon>Oxalobacteraceae</taxon>
        <taxon>Janthinobacterium</taxon>
    </lineage>
</organism>
<dbReference type="STRING" id="1747903.ASR47_100115"/>
<comment type="caution">
    <text evidence="1">The sequence shown here is derived from an EMBL/GenBank/DDBJ whole genome shotgun (WGS) entry which is preliminary data.</text>
</comment>
<keyword evidence="2" id="KW-1185">Reference proteome</keyword>
<name>A0A1A7BWN8_9BURK</name>
<gene>
    <name evidence="1" type="ORF">ASR47_100115</name>
</gene>
<sequence>MDTERLNHYIDSHHYTLDFKTDGTGMMWGVSHVRLAIGSRNTFENIEHFFFSTLHSDESMTSAMPDGASWLERTDLKQWALNLTITEVTQEKLVRFIEKSSAAIQQHRACWESENSIDMALLDTLKAYEECVLIKENFSPRHHINTTETYLALDQDNYYYLEAHYES</sequence>